<evidence type="ECO:0000256" key="1">
    <source>
        <dbReference type="ARBA" id="ARBA00004811"/>
    </source>
</evidence>
<feature type="domain" description="Enolpyruvate transferase" evidence="10">
    <location>
        <begin position="21"/>
        <end position="422"/>
    </location>
</feature>
<comment type="pathway">
    <text evidence="1 8">Metabolic intermediate biosynthesis; chorismate biosynthesis; chorismate from D-erythrose 4-phosphate and phosphoenolpyruvate: step 6/7.</text>
</comment>
<dbReference type="Pfam" id="PF00275">
    <property type="entry name" value="EPSP_synthase"/>
    <property type="match status" value="1"/>
</dbReference>
<dbReference type="PANTHER" id="PTHR21090:SF5">
    <property type="entry name" value="PENTAFUNCTIONAL AROM POLYPEPTIDE"/>
    <property type="match status" value="1"/>
</dbReference>
<evidence type="ECO:0000256" key="8">
    <source>
        <dbReference type="HAMAP-Rule" id="MF_00210"/>
    </source>
</evidence>
<dbReference type="InterPro" id="IPR036968">
    <property type="entry name" value="Enolpyruvate_Tfrase_sf"/>
</dbReference>
<keyword evidence="4 8" id="KW-0028">Amino-acid biosynthesis</keyword>
<feature type="region of interest" description="Disordered" evidence="9">
    <location>
        <begin position="1"/>
        <end position="25"/>
    </location>
</feature>
<organism evidence="11 12">
    <name type="scientific">Nakamurella panacisegetis</name>
    <dbReference type="NCBI Taxonomy" id="1090615"/>
    <lineage>
        <taxon>Bacteria</taxon>
        <taxon>Bacillati</taxon>
        <taxon>Actinomycetota</taxon>
        <taxon>Actinomycetes</taxon>
        <taxon>Nakamurellales</taxon>
        <taxon>Nakamurellaceae</taxon>
        <taxon>Nakamurella</taxon>
    </lineage>
</organism>
<dbReference type="PROSITE" id="PS00885">
    <property type="entry name" value="EPSP_SYNTHASE_2"/>
    <property type="match status" value="1"/>
</dbReference>
<feature type="binding site" evidence="8">
    <location>
        <position position="174"/>
    </location>
    <ligand>
        <name>3-phosphoshikimate</name>
        <dbReference type="ChEBI" id="CHEBI:145989"/>
    </ligand>
</feature>
<dbReference type="GO" id="GO:0009423">
    <property type="term" value="P:chorismate biosynthetic process"/>
    <property type="evidence" value="ECO:0007669"/>
    <property type="project" value="UniProtKB-UniRule"/>
</dbReference>
<evidence type="ECO:0000313" key="11">
    <source>
        <dbReference type="EMBL" id="SDO26730.1"/>
    </source>
</evidence>
<comment type="function">
    <text evidence="8">Catalyzes the transfer of the enolpyruvyl moiety of phosphoenolpyruvate (PEP) to the 5-hydroxyl of shikimate-3-phosphate (S3P) to produce enolpyruvyl shikimate-3-phosphate and inorganic phosphate.</text>
</comment>
<keyword evidence="5 8" id="KW-0808">Transferase</keyword>
<comment type="similarity">
    <text evidence="2 8">Belongs to the EPSP synthase family.</text>
</comment>
<feature type="binding site" evidence="8">
    <location>
        <position position="415"/>
    </location>
    <ligand>
        <name>phosphoenolpyruvate</name>
        <dbReference type="ChEBI" id="CHEBI:58702"/>
    </ligand>
</feature>
<dbReference type="GO" id="GO:0009073">
    <property type="term" value="P:aromatic amino acid family biosynthetic process"/>
    <property type="evidence" value="ECO:0007669"/>
    <property type="project" value="UniProtKB-KW"/>
</dbReference>
<feature type="binding site" evidence="8">
    <location>
        <position position="175"/>
    </location>
    <ligand>
        <name>3-phosphoshikimate</name>
        <dbReference type="ChEBI" id="CHEBI:145989"/>
    </ligand>
</feature>
<sequence length="437" mass="45192">MMGENDPVSPTTSTSWPAPTASRPVDATVAVPGSKSLTNRALILAAQATGPSRITAPLRSRDTDLMAAALTALGVRIDQGPRSWLVTPAPLRGPAVIDTGLAGTVMRFFPPLAVNAVGDVRVDGDEYARLRPMATILNALRDLGADIDGDALPFVVHGHGSLRGGTVRIDASASSQFVSGLMLSGASYRDGLTLVHTGKPVPSMPHIEMTVDMLREVGVGVDDSGANTWRVEPGPISPWNRTVEPDLSNATPFLAAAAVAGGSVRIPDWPASTTQPGDAIRWILSLLGAAVDLTDGTLTVTGTGTLTGVDLDLHDVGELTPTIAAVALFADGPTRLRGIGHLRGHETDRLGAIVANIRAIGGDADETDDGVVIRPRPLTGGLWGAWADHRMATAGAIVGLRVPGLVVDDIGTTAKTLPGFDRMWADMLAGTAATDNG</sequence>
<dbReference type="GO" id="GO:0005737">
    <property type="term" value="C:cytoplasm"/>
    <property type="evidence" value="ECO:0007669"/>
    <property type="project" value="UniProtKB-SubCell"/>
</dbReference>
<feature type="binding site" evidence="8">
    <location>
        <position position="103"/>
    </location>
    <ligand>
        <name>phosphoenolpyruvate</name>
        <dbReference type="ChEBI" id="CHEBI:58702"/>
    </ligand>
</feature>
<accession>A0A1H0I6B4</accession>
<gene>
    <name evidence="8" type="primary">aroA</name>
    <name evidence="11" type="ORF">SAMN04515671_0370</name>
</gene>
<dbReference type="CDD" id="cd01556">
    <property type="entry name" value="EPSP_synthase"/>
    <property type="match status" value="1"/>
</dbReference>
<dbReference type="STRING" id="1090615.SAMN04515671_0370"/>
<feature type="binding site" evidence="8">
    <location>
        <position position="40"/>
    </location>
    <ligand>
        <name>3-phosphoshikimate</name>
        <dbReference type="ChEBI" id="CHEBI:145989"/>
    </ligand>
</feature>
<keyword evidence="6 8" id="KW-0057">Aromatic amino acid biosynthesis</keyword>
<feature type="binding site" evidence="8">
    <location>
        <position position="390"/>
    </location>
    <ligand>
        <name>phosphoenolpyruvate</name>
        <dbReference type="ChEBI" id="CHEBI:58702"/>
    </ligand>
</feature>
<evidence type="ECO:0000256" key="5">
    <source>
        <dbReference type="ARBA" id="ARBA00022679"/>
    </source>
</evidence>
<comment type="catalytic activity">
    <reaction evidence="7">
        <text>3-phosphoshikimate + phosphoenolpyruvate = 5-O-(1-carboxyvinyl)-3-phosphoshikimate + phosphate</text>
        <dbReference type="Rhea" id="RHEA:21256"/>
        <dbReference type="ChEBI" id="CHEBI:43474"/>
        <dbReference type="ChEBI" id="CHEBI:57701"/>
        <dbReference type="ChEBI" id="CHEBI:58702"/>
        <dbReference type="ChEBI" id="CHEBI:145989"/>
        <dbReference type="EC" id="2.5.1.19"/>
    </reaction>
    <physiologicalReaction direction="left-to-right" evidence="7">
        <dbReference type="Rhea" id="RHEA:21257"/>
    </physiologicalReaction>
</comment>
<feature type="binding site" evidence="8">
    <location>
        <position position="318"/>
    </location>
    <ligand>
        <name>3-phosphoshikimate</name>
        <dbReference type="ChEBI" id="CHEBI:145989"/>
    </ligand>
</feature>
<dbReference type="InterPro" id="IPR023193">
    <property type="entry name" value="EPSP_synthase_CS"/>
</dbReference>
<feature type="binding site" evidence="8">
    <location>
        <position position="35"/>
    </location>
    <ligand>
        <name>phosphoenolpyruvate</name>
        <dbReference type="ChEBI" id="CHEBI:58702"/>
    </ligand>
</feature>
<keyword evidence="12" id="KW-1185">Reference proteome</keyword>
<evidence type="ECO:0000256" key="3">
    <source>
        <dbReference type="ARBA" id="ARBA00022490"/>
    </source>
</evidence>
<feature type="binding site" evidence="8">
    <location>
        <position position="176"/>
    </location>
    <ligand>
        <name>phosphoenolpyruvate</name>
        <dbReference type="ChEBI" id="CHEBI:58702"/>
    </ligand>
</feature>
<feature type="binding site" evidence="8">
    <location>
        <position position="36"/>
    </location>
    <ligand>
        <name>3-phosphoshikimate</name>
        <dbReference type="ChEBI" id="CHEBI:145989"/>
    </ligand>
</feature>
<dbReference type="PIRSF" id="PIRSF000505">
    <property type="entry name" value="EPSPS"/>
    <property type="match status" value="1"/>
</dbReference>
<dbReference type="EMBL" id="LT629710">
    <property type="protein sequence ID" value="SDO26730.1"/>
    <property type="molecule type" value="Genomic_DNA"/>
</dbReference>
<evidence type="ECO:0000256" key="6">
    <source>
        <dbReference type="ARBA" id="ARBA00023141"/>
    </source>
</evidence>
<dbReference type="Proteomes" id="UP000198741">
    <property type="component" value="Chromosome I"/>
</dbReference>
<feature type="binding site" evidence="8">
    <location>
        <position position="176"/>
    </location>
    <ligand>
        <name>3-phosphoshikimate</name>
        <dbReference type="ChEBI" id="CHEBI:145989"/>
    </ligand>
</feature>
<evidence type="ECO:0000256" key="2">
    <source>
        <dbReference type="ARBA" id="ARBA00009948"/>
    </source>
</evidence>
<dbReference type="GO" id="GO:0008652">
    <property type="term" value="P:amino acid biosynthetic process"/>
    <property type="evidence" value="ECO:0007669"/>
    <property type="project" value="UniProtKB-KW"/>
</dbReference>
<dbReference type="SUPFAM" id="SSF55205">
    <property type="entry name" value="EPT/RTPC-like"/>
    <property type="match status" value="1"/>
</dbReference>
<feature type="binding site" evidence="8">
    <location>
        <position position="35"/>
    </location>
    <ligand>
        <name>3-phosphoshikimate</name>
        <dbReference type="ChEBI" id="CHEBI:145989"/>
    </ligand>
</feature>
<name>A0A1H0I6B4_9ACTN</name>
<dbReference type="Gene3D" id="3.65.10.10">
    <property type="entry name" value="Enolpyruvate transferase domain"/>
    <property type="match status" value="2"/>
</dbReference>
<dbReference type="NCBIfam" id="TIGR01356">
    <property type="entry name" value="aroA"/>
    <property type="match status" value="1"/>
</dbReference>
<feature type="binding site" evidence="8">
    <location>
        <position position="345"/>
    </location>
    <ligand>
        <name>3-phosphoshikimate</name>
        <dbReference type="ChEBI" id="CHEBI:145989"/>
    </ligand>
</feature>
<reference evidence="11 12" key="1">
    <citation type="submission" date="2016-10" db="EMBL/GenBank/DDBJ databases">
        <authorList>
            <person name="de Groot N.N."/>
        </authorList>
    </citation>
    <scope>NUCLEOTIDE SEQUENCE [LARGE SCALE GENOMIC DNA]</scope>
    <source>
        <strain evidence="12">P4-7,KCTC 19426,CECT 7604</strain>
    </source>
</reference>
<comment type="subcellular location">
    <subcellularLocation>
        <location evidence="8">Cytoplasm</location>
    </subcellularLocation>
</comment>
<comment type="caution">
    <text evidence="8">Lacks conserved residue(s) required for the propagation of feature annotation.</text>
</comment>
<feature type="active site" description="Proton acceptor" evidence="8">
    <location>
        <position position="318"/>
    </location>
</feature>
<keyword evidence="3 8" id="KW-0963">Cytoplasm</keyword>
<dbReference type="GO" id="GO:0003866">
    <property type="term" value="F:3-phosphoshikimate 1-carboxyvinyltransferase activity"/>
    <property type="evidence" value="ECO:0007669"/>
    <property type="project" value="UniProtKB-UniRule"/>
</dbReference>
<dbReference type="AlphaFoldDB" id="A0A1H0I6B4"/>
<dbReference type="InterPro" id="IPR013792">
    <property type="entry name" value="RNA3'P_cycl/enolpyr_Trfase_a/b"/>
</dbReference>
<feature type="compositionally biased region" description="Low complexity" evidence="9">
    <location>
        <begin position="7"/>
        <end position="22"/>
    </location>
</feature>
<dbReference type="HAMAP" id="MF_00210">
    <property type="entry name" value="EPSP_synth"/>
    <property type="match status" value="1"/>
</dbReference>
<dbReference type="PROSITE" id="PS00104">
    <property type="entry name" value="EPSP_SYNTHASE_1"/>
    <property type="match status" value="1"/>
</dbReference>
<feature type="binding site" evidence="8">
    <location>
        <position position="349"/>
    </location>
    <ligand>
        <name>phosphoenolpyruvate</name>
        <dbReference type="ChEBI" id="CHEBI:58702"/>
    </ligand>
</feature>
<evidence type="ECO:0000313" key="12">
    <source>
        <dbReference type="Proteomes" id="UP000198741"/>
    </source>
</evidence>
<dbReference type="PANTHER" id="PTHR21090">
    <property type="entry name" value="AROM/DEHYDROQUINATE SYNTHASE"/>
    <property type="match status" value="1"/>
</dbReference>
<dbReference type="FunFam" id="3.65.10.10:FF:000010">
    <property type="entry name" value="3-phosphoshikimate 1-carboxyvinyltransferase"/>
    <property type="match status" value="1"/>
</dbReference>
<feature type="binding site" evidence="8">
    <location>
        <position position="203"/>
    </location>
    <ligand>
        <name>3-phosphoshikimate</name>
        <dbReference type="ChEBI" id="CHEBI:145989"/>
    </ligand>
</feature>
<dbReference type="FunFam" id="3.65.10.10:FF:000011">
    <property type="entry name" value="3-phosphoshikimate 1-carboxyvinyltransferase"/>
    <property type="match status" value="1"/>
</dbReference>
<dbReference type="UniPathway" id="UPA00053">
    <property type="reaction ID" value="UER00089"/>
</dbReference>
<dbReference type="InterPro" id="IPR001986">
    <property type="entry name" value="Enolpyruvate_Tfrase_dom"/>
</dbReference>
<evidence type="ECO:0000256" key="9">
    <source>
        <dbReference type="SAM" id="MobiDB-lite"/>
    </source>
</evidence>
<comment type="subunit">
    <text evidence="8">Monomer.</text>
</comment>
<protein>
    <recommendedName>
        <fullName evidence="8">3-phosphoshikimate 1-carboxyvinyltransferase</fullName>
        <ecNumber evidence="8">2.5.1.19</ecNumber>
    </recommendedName>
    <alternativeName>
        <fullName evidence="8">5-enolpyruvylshikimate-3-phosphate synthase</fullName>
        <shortName evidence="8">EPSP synthase</shortName>
        <shortName evidence="8">EPSPS</shortName>
    </alternativeName>
</protein>
<proteinExistence type="inferred from homology"/>
<evidence type="ECO:0000256" key="4">
    <source>
        <dbReference type="ARBA" id="ARBA00022605"/>
    </source>
</evidence>
<dbReference type="InterPro" id="IPR006264">
    <property type="entry name" value="EPSP_synthase"/>
</dbReference>
<feature type="binding site" evidence="8">
    <location>
        <position position="131"/>
    </location>
    <ligand>
        <name>phosphoenolpyruvate</name>
        <dbReference type="ChEBI" id="CHEBI:58702"/>
    </ligand>
</feature>
<dbReference type="EC" id="2.5.1.19" evidence="8"/>
<evidence type="ECO:0000259" key="10">
    <source>
        <dbReference type="Pfam" id="PF00275"/>
    </source>
</evidence>
<evidence type="ECO:0000256" key="7">
    <source>
        <dbReference type="ARBA" id="ARBA00044633"/>
    </source>
</evidence>